<dbReference type="Proteomes" id="UP000605970">
    <property type="component" value="Unassembled WGS sequence"/>
</dbReference>
<feature type="coiled-coil region" evidence="1">
    <location>
        <begin position="104"/>
        <end position="131"/>
    </location>
</feature>
<evidence type="ECO:0000313" key="5">
    <source>
        <dbReference type="Proteomes" id="UP000605970"/>
    </source>
</evidence>
<evidence type="ECO:0000313" key="4">
    <source>
        <dbReference type="EMBL" id="KAF7634750.1"/>
    </source>
</evidence>
<reference evidence="4" key="1">
    <citation type="journal article" date="2020" name="Ecol. Evol.">
        <title>Genome structure and content of the rice root-knot nematode (Meloidogyne graminicola).</title>
        <authorList>
            <person name="Phan N.T."/>
            <person name="Danchin E.G.J."/>
            <person name="Klopp C."/>
            <person name="Perfus-Barbeoch L."/>
            <person name="Kozlowski D.K."/>
            <person name="Koutsovoulos G.D."/>
            <person name="Lopez-Roques C."/>
            <person name="Bouchez O."/>
            <person name="Zahm M."/>
            <person name="Besnard G."/>
            <person name="Bellafiore S."/>
        </authorList>
    </citation>
    <scope>NUCLEOTIDE SEQUENCE</scope>
    <source>
        <strain evidence="4">VN-18</strain>
    </source>
</reference>
<feature type="region of interest" description="Disordered" evidence="2">
    <location>
        <begin position="412"/>
        <end position="436"/>
    </location>
</feature>
<feature type="transmembrane region" description="Helical" evidence="3">
    <location>
        <begin position="290"/>
        <end position="314"/>
    </location>
</feature>
<feature type="region of interest" description="Disordered" evidence="2">
    <location>
        <begin position="479"/>
        <end position="544"/>
    </location>
</feature>
<feature type="coiled-coil region" evidence="1">
    <location>
        <begin position="9"/>
        <end position="63"/>
    </location>
</feature>
<evidence type="ECO:0000256" key="3">
    <source>
        <dbReference type="SAM" id="Phobius"/>
    </source>
</evidence>
<dbReference type="EMBL" id="JABEBT010000051">
    <property type="protein sequence ID" value="KAF7634750.1"/>
    <property type="molecule type" value="Genomic_DNA"/>
</dbReference>
<comment type="caution">
    <text evidence="4">The sequence shown here is derived from an EMBL/GenBank/DDBJ whole genome shotgun (WGS) entry which is preliminary data.</text>
</comment>
<accession>A0A8S9ZMV6</accession>
<keyword evidence="3" id="KW-0472">Membrane</keyword>
<dbReference type="OrthoDB" id="5906452at2759"/>
<proteinExistence type="predicted"/>
<keyword evidence="3" id="KW-0812">Transmembrane</keyword>
<protein>
    <submittedName>
        <fullName evidence="4">Uncharacterized protein</fullName>
    </submittedName>
</protein>
<sequence length="544" mass="62524">MFGKEDKDNLEGEQNIAQLLEEIEKSSLESPDETEEMEEYNNYNKIKENKNKLQKINNKLIINKNNEEIIPKNILIETEDNLPTYTHLMAFRPDYNIRNFASFLRQIEATLNQETNTSRNATEENENAQRKRILEKEGKETTELTTLTTTITITDEQHKEKDEEQDLDERNLINENRYQESPPIYYQQQQQYPYYYQNYRPYQQYPNYYWYCGNQQQQQYYYYYPNNYPYYGGTYQQPLWSGGSLPGNIFNLGLGGDHSILKSPNKKAVFSAYSIINGGEQLEYDDKMSLYYLIGSFCFMIVSNVIWALVRFCLVVPRNRKIQQLEQHYKLLEVEYKSERILMSSKKETSISSGSKTDRVLSLNFCTDSLIEALAKLVVTSSEASRSSWSNVPSSLKSEKAMINVKPVAVSPKKTSPIAPKRQPVKKEEQGPILVSENSNYEEIGNLDDIYSFPSKAPDKSVKSAKLFSDEMTDAVPFSMLSDGGRGIPFQPTQISKASKKKKSSTPQSTEESTEEEKGPAGKGKTNSSSSESEEDIYKLKGCK</sequence>
<evidence type="ECO:0000256" key="1">
    <source>
        <dbReference type="SAM" id="Coils"/>
    </source>
</evidence>
<keyword evidence="1" id="KW-0175">Coiled coil</keyword>
<gene>
    <name evidence="4" type="ORF">Mgra_00005784</name>
</gene>
<name>A0A8S9ZMV6_9BILA</name>
<evidence type="ECO:0000256" key="2">
    <source>
        <dbReference type="SAM" id="MobiDB-lite"/>
    </source>
</evidence>
<dbReference type="AlphaFoldDB" id="A0A8S9ZMV6"/>
<organism evidence="4 5">
    <name type="scientific">Meloidogyne graminicola</name>
    <dbReference type="NCBI Taxonomy" id="189291"/>
    <lineage>
        <taxon>Eukaryota</taxon>
        <taxon>Metazoa</taxon>
        <taxon>Ecdysozoa</taxon>
        <taxon>Nematoda</taxon>
        <taxon>Chromadorea</taxon>
        <taxon>Rhabditida</taxon>
        <taxon>Tylenchina</taxon>
        <taxon>Tylenchomorpha</taxon>
        <taxon>Tylenchoidea</taxon>
        <taxon>Meloidogynidae</taxon>
        <taxon>Meloidogyninae</taxon>
        <taxon>Meloidogyne</taxon>
    </lineage>
</organism>
<keyword evidence="3" id="KW-1133">Transmembrane helix</keyword>
<keyword evidence="5" id="KW-1185">Reference proteome</keyword>